<evidence type="ECO:0000313" key="1">
    <source>
        <dbReference type="EMBL" id="THC98611.1"/>
    </source>
</evidence>
<accession>A0A4S3JU83</accession>
<comment type="caution">
    <text evidence="1">The sequence shown here is derived from an EMBL/GenBank/DDBJ whole genome shotgun (WGS) entry which is preliminary data.</text>
</comment>
<gene>
    <name evidence="1" type="ORF">EYZ11_001889</name>
</gene>
<protein>
    <submittedName>
        <fullName evidence="1">Uncharacterized protein</fullName>
    </submittedName>
</protein>
<reference evidence="1 2" key="1">
    <citation type="submission" date="2019-03" db="EMBL/GenBank/DDBJ databases">
        <title>The genome sequence of a newly discovered highly antifungal drug resistant Aspergillus species, Aspergillus tanneri NIH 1004.</title>
        <authorList>
            <person name="Mounaud S."/>
            <person name="Singh I."/>
            <person name="Joardar V."/>
            <person name="Pakala S."/>
            <person name="Pakala S."/>
            <person name="Venepally P."/>
            <person name="Hoover J."/>
            <person name="Nierman W."/>
            <person name="Chung J."/>
            <person name="Losada L."/>
        </authorList>
    </citation>
    <scope>NUCLEOTIDE SEQUENCE [LARGE SCALE GENOMIC DNA]</scope>
    <source>
        <strain evidence="1 2">NIH1004</strain>
    </source>
</reference>
<dbReference type="AlphaFoldDB" id="A0A4S3JU83"/>
<evidence type="ECO:0000313" key="2">
    <source>
        <dbReference type="Proteomes" id="UP000308092"/>
    </source>
</evidence>
<sequence length="19" mass="2216">MAILNQRNETAKDAIQRSR</sequence>
<proteinExistence type="predicted"/>
<keyword evidence="2" id="KW-1185">Reference proteome</keyword>
<name>A0A4S3JU83_9EURO</name>
<dbReference type="Proteomes" id="UP000308092">
    <property type="component" value="Unassembled WGS sequence"/>
</dbReference>
<dbReference type="EMBL" id="SOSA01000039">
    <property type="protein sequence ID" value="THC98611.1"/>
    <property type="molecule type" value="Genomic_DNA"/>
</dbReference>
<dbReference type="VEuPathDB" id="FungiDB:EYZ11_001889"/>
<organism evidence="1 2">
    <name type="scientific">Aspergillus tanneri</name>
    <dbReference type="NCBI Taxonomy" id="1220188"/>
    <lineage>
        <taxon>Eukaryota</taxon>
        <taxon>Fungi</taxon>
        <taxon>Dikarya</taxon>
        <taxon>Ascomycota</taxon>
        <taxon>Pezizomycotina</taxon>
        <taxon>Eurotiomycetes</taxon>
        <taxon>Eurotiomycetidae</taxon>
        <taxon>Eurotiales</taxon>
        <taxon>Aspergillaceae</taxon>
        <taxon>Aspergillus</taxon>
        <taxon>Aspergillus subgen. Circumdati</taxon>
    </lineage>
</organism>